<gene>
    <name evidence="1" type="ORF">AAFF_G00433730</name>
</gene>
<reference evidence="1" key="1">
    <citation type="journal article" date="2023" name="Science">
        <title>Genome structures resolve the early diversification of teleost fishes.</title>
        <authorList>
            <person name="Parey E."/>
            <person name="Louis A."/>
            <person name="Montfort J."/>
            <person name="Bouchez O."/>
            <person name="Roques C."/>
            <person name="Iampietro C."/>
            <person name="Lluch J."/>
            <person name="Castinel A."/>
            <person name="Donnadieu C."/>
            <person name="Desvignes T."/>
            <person name="Floi Bucao C."/>
            <person name="Jouanno E."/>
            <person name="Wen M."/>
            <person name="Mejri S."/>
            <person name="Dirks R."/>
            <person name="Jansen H."/>
            <person name="Henkel C."/>
            <person name="Chen W.J."/>
            <person name="Zahm M."/>
            <person name="Cabau C."/>
            <person name="Klopp C."/>
            <person name="Thompson A.W."/>
            <person name="Robinson-Rechavi M."/>
            <person name="Braasch I."/>
            <person name="Lecointre G."/>
            <person name="Bobe J."/>
            <person name="Postlethwait J.H."/>
            <person name="Berthelot C."/>
            <person name="Roest Crollius H."/>
            <person name="Guiguen Y."/>
        </authorList>
    </citation>
    <scope>NUCLEOTIDE SEQUENCE</scope>
    <source>
        <strain evidence="1">NC1722</strain>
    </source>
</reference>
<dbReference type="PANTHER" id="PTHR14819">
    <property type="entry name" value="GTP-BINDING"/>
    <property type="match status" value="1"/>
</dbReference>
<protein>
    <submittedName>
        <fullName evidence="1">Uncharacterized protein</fullName>
    </submittedName>
</protein>
<dbReference type="InterPro" id="IPR052986">
    <property type="entry name" value="VLIG_GTPase"/>
</dbReference>
<dbReference type="AlphaFoldDB" id="A0AAD7VXP6"/>
<accession>A0AAD7VXP6</accession>
<dbReference type="PANTHER" id="PTHR14819:SF9">
    <property type="entry name" value="UP-REGULATOR OF CELL PROLIFERATION-LIKE"/>
    <property type="match status" value="1"/>
</dbReference>
<organism evidence="1 2">
    <name type="scientific">Aldrovandia affinis</name>
    <dbReference type="NCBI Taxonomy" id="143900"/>
    <lineage>
        <taxon>Eukaryota</taxon>
        <taxon>Metazoa</taxon>
        <taxon>Chordata</taxon>
        <taxon>Craniata</taxon>
        <taxon>Vertebrata</taxon>
        <taxon>Euteleostomi</taxon>
        <taxon>Actinopterygii</taxon>
        <taxon>Neopterygii</taxon>
        <taxon>Teleostei</taxon>
        <taxon>Notacanthiformes</taxon>
        <taxon>Halosauridae</taxon>
        <taxon>Aldrovandia</taxon>
    </lineage>
</organism>
<dbReference type="Proteomes" id="UP001221898">
    <property type="component" value="Unassembled WGS sequence"/>
</dbReference>
<name>A0AAD7VXP6_9TELE</name>
<comment type="caution">
    <text evidence="1">The sequence shown here is derived from an EMBL/GenBank/DDBJ whole genome shotgun (WGS) entry which is preliminary data.</text>
</comment>
<evidence type="ECO:0000313" key="1">
    <source>
        <dbReference type="EMBL" id="KAJ8358509.1"/>
    </source>
</evidence>
<dbReference type="EMBL" id="JAINUG010000944">
    <property type="protein sequence ID" value="KAJ8358509.1"/>
    <property type="molecule type" value="Genomic_DNA"/>
</dbReference>
<evidence type="ECO:0000313" key="2">
    <source>
        <dbReference type="Proteomes" id="UP001221898"/>
    </source>
</evidence>
<keyword evidence="2" id="KW-1185">Reference proteome</keyword>
<proteinExistence type="predicted"/>
<sequence length="117" mass="13822">MEERLMKLITRSSNLSNTLDFPKQALDAVMVLNKANTIFQRNDTYPLLHKYKDYLELHPDWRIQPDPSMEASAYWKYVFARFNTQYGVEAADLPSGWDRITKQQALQSLEETFRMKT</sequence>